<dbReference type="Proteomes" id="UP000593566">
    <property type="component" value="Unassembled WGS sequence"/>
</dbReference>
<sequence length="281" mass="30199">MLFPFWRCWCILATGHQVLAQVIVDTNATNATEPVLATNTTTSRLLLQYYGTDDATTSGRYQILLCGAGQTDSKAAKLQALLPLIWQNLQVAIQDVKKGTTSQHGYTAFFKTDTNQAAVTDLFHKISAGDPVPVSADRATRLGSPTASPTFACMEEGDAFTAHLYAECLARNTGTISATLMTWGATEIIFICPSFWALPAGLTRASCPRVVDNRASPDDAALIRSMYGSVVHMLAHVYVPESLDYGNSVVQEVDGVQAAIELNATESLVTASNYAFYAAGE</sequence>
<protein>
    <recommendedName>
        <fullName evidence="4">Deuterolysin</fullName>
    </recommendedName>
</protein>
<feature type="chain" id="PRO_5034127112" description="Deuterolysin" evidence="1">
    <location>
        <begin position="21"/>
        <end position="281"/>
    </location>
</feature>
<evidence type="ECO:0000313" key="3">
    <source>
        <dbReference type="Proteomes" id="UP000593566"/>
    </source>
</evidence>
<reference evidence="2 3" key="1">
    <citation type="journal article" date="2020" name="Genomics">
        <title>Complete, high-quality genomes from long-read metagenomic sequencing of two wolf lichen thalli reveals enigmatic genome architecture.</title>
        <authorList>
            <person name="McKenzie S.K."/>
            <person name="Walston R.F."/>
            <person name="Allen J.L."/>
        </authorList>
    </citation>
    <scope>NUCLEOTIDE SEQUENCE [LARGE SCALE GENOMIC DNA]</scope>
    <source>
        <strain evidence="2">WasteWater1</strain>
    </source>
</reference>
<dbReference type="EMBL" id="JACCJB010000006">
    <property type="protein sequence ID" value="KAF6226335.1"/>
    <property type="molecule type" value="Genomic_DNA"/>
</dbReference>
<accession>A0A8H6CMF2</accession>
<evidence type="ECO:0000313" key="2">
    <source>
        <dbReference type="EMBL" id="KAF6226335.1"/>
    </source>
</evidence>
<comment type="caution">
    <text evidence="2">The sequence shown here is derived from an EMBL/GenBank/DDBJ whole genome shotgun (WGS) entry which is preliminary data.</text>
</comment>
<gene>
    <name evidence="2" type="ORF">HO133_009201</name>
</gene>
<dbReference type="Gene3D" id="3.40.390.10">
    <property type="entry name" value="Collagenase (Catalytic Domain)"/>
    <property type="match status" value="1"/>
</dbReference>
<dbReference type="AlphaFoldDB" id="A0A8H6CMF2"/>
<feature type="signal peptide" evidence="1">
    <location>
        <begin position="1"/>
        <end position="20"/>
    </location>
</feature>
<evidence type="ECO:0008006" key="4">
    <source>
        <dbReference type="Google" id="ProtNLM"/>
    </source>
</evidence>
<proteinExistence type="predicted"/>
<evidence type="ECO:0000256" key="1">
    <source>
        <dbReference type="SAM" id="SignalP"/>
    </source>
</evidence>
<keyword evidence="3" id="KW-1185">Reference proteome</keyword>
<dbReference type="SUPFAM" id="SSF55486">
    <property type="entry name" value="Metalloproteases ('zincins'), catalytic domain"/>
    <property type="match status" value="1"/>
</dbReference>
<organism evidence="2 3">
    <name type="scientific">Letharia lupina</name>
    <dbReference type="NCBI Taxonomy" id="560253"/>
    <lineage>
        <taxon>Eukaryota</taxon>
        <taxon>Fungi</taxon>
        <taxon>Dikarya</taxon>
        <taxon>Ascomycota</taxon>
        <taxon>Pezizomycotina</taxon>
        <taxon>Lecanoromycetes</taxon>
        <taxon>OSLEUM clade</taxon>
        <taxon>Lecanoromycetidae</taxon>
        <taxon>Lecanorales</taxon>
        <taxon>Lecanorineae</taxon>
        <taxon>Parmeliaceae</taxon>
        <taxon>Letharia</taxon>
    </lineage>
</organism>
<dbReference type="GO" id="GO:0008237">
    <property type="term" value="F:metallopeptidase activity"/>
    <property type="evidence" value="ECO:0007669"/>
    <property type="project" value="InterPro"/>
</dbReference>
<dbReference type="RefSeq" id="XP_037154888.1">
    <property type="nucleotide sequence ID" value="XM_037300062.1"/>
</dbReference>
<name>A0A8H6CMF2_9LECA</name>
<dbReference type="GeneID" id="59337596"/>
<keyword evidence="1" id="KW-0732">Signal</keyword>
<dbReference type="InterPro" id="IPR024079">
    <property type="entry name" value="MetalloPept_cat_dom_sf"/>
</dbReference>